<proteinExistence type="predicted"/>
<evidence type="ECO:0000313" key="1">
    <source>
        <dbReference type="EMBL" id="EMP40910.1"/>
    </source>
</evidence>
<reference evidence="2" key="1">
    <citation type="journal article" date="2013" name="Nat. Genet.">
        <title>The draft genomes of soft-shell turtle and green sea turtle yield insights into the development and evolution of the turtle-specific body plan.</title>
        <authorList>
            <person name="Wang Z."/>
            <person name="Pascual-Anaya J."/>
            <person name="Zadissa A."/>
            <person name="Li W."/>
            <person name="Niimura Y."/>
            <person name="Huang Z."/>
            <person name="Li C."/>
            <person name="White S."/>
            <person name="Xiong Z."/>
            <person name="Fang D."/>
            <person name="Wang B."/>
            <person name="Ming Y."/>
            <person name="Chen Y."/>
            <person name="Zheng Y."/>
            <person name="Kuraku S."/>
            <person name="Pignatelli M."/>
            <person name="Herrero J."/>
            <person name="Beal K."/>
            <person name="Nozawa M."/>
            <person name="Li Q."/>
            <person name="Wang J."/>
            <person name="Zhang H."/>
            <person name="Yu L."/>
            <person name="Shigenobu S."/>
            <person name="Wang J."/>
            <person name="Liu J."/>
            <person name="Flicek P."/>
            <person name="Searle S."/>
            <person name="Wang J."/>
            <person name="Kuratani S."/>
            <person name="Yin Y."/>
            <person name="Aken B."/>
            <person name="Zhang G."/>
            <person name="Irie N."/>
        </authorList>
    </citation>
    <scope>NUCLEOTIDE SEQUENCE [LARGE SCALE GENOMIC DNA]</scope>
</reference>
<dbReference type="Proteomes" id="UP000031443">
    <property type="component" value="Unassembled WGS sequence"/>
</dbReference>
<dbReference type="AlphaFoldDB" id="M7BYI2"/>
<name>M7BYI2_CHEMY</name>
<organism evidence="1 2">
    <name type="scientific">Chelonia mydas</name>
    <name type="common">Green sea-turtle</name>
    <name type="synonym">Chelonia agassizi</name>
    <dbReference type="NCBI Taxonomy" id="8469"/>
    <lineage>
        <taxon>Eukaryota</taxon>
        <taxon>Metazoa</taxon>
        <taxon>Chordata</taxon>
        <taxon>Craniata</taxon>
        <taxon>Vertebrata</taxon>
        <taxon>Euteleostomi</taxon>
        <taxon>Archelosauria</taxon>
        <taxon>Testudinata</taxon>
        <taxon>Testudines</taxon>
        <taxon>Cryptodira</taxon>
        <taxon>Durocryptodira</taxon>
        <taxon>Americhelydia</taxon>
        <taxon>Chelonioidea</taxon>
        <taxon>Cheloniidae</taxon>
        <taxon>Chelonia</taxon>
    </lineage>
</organism>
<protein>
    <submittedName>
        <fullName evidence="1">Uncharacterized protein</fullName>
    </submittedName>
</protein>
<gene>
    <name evidence="1" type="ORF">UY3_01876</name>
</gene>
<keyword evidence="2" id="KW-1185">Reference proteome</keyword>
<accession>M7BYI2</accession>
<sequence length="152" mass="16786">MEDLSLLRNQQLVDAALDGGLPPAPYGIIISTAGVHLGLDRPLSPNADEVQQLGIAPSTGLPVRVTYMLYREQVWVNSSEAPQQDIFLESDILSPDSYTGISKRPSGRPHSGNESVNEIPWIQLTPPRYTCSKCQRWRRELKEGDIAQFGAD</sequence>
<dbReference type="EMBL" id="KB501957">
    <property type="protein sequence ID" value="EMP40910.1"/>
    <property type="molecule type" value="Genomic_DNA"/>
</dbReference>
<evidence type="ECO:0000313" key="2">
    <source>
        <dbReference type="Proteomes" id="UP000031443"/>
    </source>
</evidence>